<accession>G3AA02</accession>
<dbReference type="InterPro" id="IPR020846">
    <property type="entry name" value="MFS_dom"/>
</dbReference>
<feature type="transmembrane region" description="Helical" evidence="7">
    <location>
        <begin position="372"/>
        <end position="393"/>
    </location>
</feature>
<dbReference type="GO" id="GO:0022857">
    <property type="term" value="F:transmembrane transporter activity"/>
    <property type="evidence" value="ECO:0007669"/>
    <property type="project" value="InterPro"/>
</dbReference>
<dbReference type="PANTHER" id="PTHR43266">
    <property type="entry name" value="MACROLIDE-EFFLUX PROTEIN"/>
    <property type="match status" value="1"/>
</dbReference>
<feature type="transmembrane region" description="Helical" evidence="7">
    <location>
        <begin position="43"/>
        <end position="64"/>
    </location>
</feature>
<gene>
    <name evidence="9" type="ORF">RALSY_mp10677</name>
</gene>
<dbReference type="Pfam" id="PF07690">
    <property type="entry name" value="MFS_1"/>
    <property type="match status" value="1"/>
</dbReference>
<feature type="domain" description="Major facilitator superfamily (MFS) profile" evidence="8">
    <location>
        <begin position="218"/>
        <end position="404"/>
    </location>
</feature>
<dbReference type="PROSITE" id="PS50850">
    <property type="entry name" value="MFS"/>
    <property type="match status" value="1"/>
</dbReference>
<dbReference type="EMBL" id="FR854090">
    <property type="protein sequence ID" value="CCA88136.1"/>
    <property type="molecule type" value="Genomic_DNA"/>
</dbReference>
<dbReference type="Gene3D" id="1.20.1250.20">
    <property type="entry name" value="MFS general substrate transporter like domains"/>
    <property type="match status" value="1"/>
</dbReference>
<evidence type="ECO:0000259" key="8">
    <source>
        <dbReference type="PROSITE" id="PS50850"/>
    </source>
</evidence>
<proteinExistence type="predicted"/>
<dbReference type="PANTHER" id="PTHR43266:SF7">
    <property type="entry name" value="TRANSPORTER, PUTATIVE-RELATED"/>
    <property type="match status" value="1"/>
</dbReference>
<evidence type="ECO:0000256" key="6">
    <source>
        <dbReference type="ARBA" id="ARBA00023136"/>
    </source>
</evidence>
<keyword evidence="2" id="KW-0813">Transport</keyword>
<dbReference type="GO" id="GO:0005886">
    <property type="term" value="C:plasma membrane"/>
    <property type="evidence" value="ECO:0007669"/>
    <property type="project" value="UniProtKB-SubCell"/>
</dbReference>
<evidence type="ECO:0000256" key="3">
    <source>
        <dbReference type="ARBA" id="ARBA00022475"/>
    </source>
</evidence>
<reference evidence="9" key="2">
    <citation type="submission" date="2011-04" db="EMBL/GenBank/DDBJ databases">
        <authorList>
            <person name="Genoscope - CEA"/>
        </authorList>
    </citation>
    <scope>NUCLEOTIDE SEQUENCE</scope>
    <source>
        <strain evidence="9">R24</strain>
    </source>
</reference>
<evidence type="ECO:0000256" key="4">
    <source>
        <dbReference type="ARBA" id="ARBA00022692"/>
    </source>
</evidence>
<evidence type="ECO:0000256" key="5">
    <source>
        <dbReference type="ARBA" id="ARBA00022989"/>
    </source>
</evidence>
<keyword evidence="4 7" id="KW-0812">Transmembrane</keyword>
<evidence type="ECO:0000256" key="7">
    <source>
        <dbReference type="SAM" id="Phobius"/>
    </source>
</evidence>
<feature type="transmembrane region" description="Helical" evidence="7">
    <location>
        <begin position="346"/>
        <end position="366"/>
    </location>
</feature>
<dbReference type="InterPro" id="IPR036259">
    <property type="entry name" value="MFS_trans_sf"/>
</dbReference>
<evidence type="ECO:0000313" key="9">
    <source>
        <dbReference type="EMBL" id="CCA88136.1"/>
    </source>
</evidence>
<feature type="transmembrane region" description="Helical" evidence="7">
    <location>
        <begin position="307"/>
        <end position="326"/>
    </location>
</feature>
<comment type="subcellular location">
    <subcellularLocation>
        <location evidence="1">Cell membrane</location>
        <topology evidence="1">Multi-pass membrane protein</topology>
    </subcellularLocation>
</comment>
<feature type="transmembrane region" description="Helical" evidence="7">
    <location>
        <begin position="254"/>
        <end position="273"/>
    </location>
</feature>
<dbReference type="InterPro" id="IPR011701">
    <property type="entry name" value="MFS"/>
</dbReference>
<protein>
    <submittedName>
        <fullName evidence="9">Putative transport transmembrane protein, major facilitator superfamily</fullName>
    </submittedName>
</protein>
<keyword evidence="6 7" id="KW-0472">Membrane</keyword>
<keyword evidence="5 7" id="KW-1133">Transmembrane helix</keyword>
<evidence type="ECO:0000256" key="2">
    <source>
        <dbReference type="ARBA" id="ARBA00022448"/>
    </source>
</evidence>
<feature type="transmembrane region" description="Helical" evidence="7">
    <location>
        <begin position="76"/>
        <end position="94"/>
    </location>
</feature>
<evidence type="ECO:0000256" key="1">
    <source>
        <dbReference type="ARBA" id="ARBA00004651"/>
    </source>
</evidence>
<feature type="transmembrane region" description="Helical" evidence="7">
    <location>
        <begin position="167"/>
        <end position="188"/>
    </location>
</feature>
<reference evidence="9" key="1">
    <citation type="journal article" date="2011" name="PLoS ONE">
        <title>Ralstonia syzygii, the Blood Disease Bacterium and some Asian R. solanacearum strains form a single genomic species despite divergent lifestyles.</title>
        <authorList>
            <person name="Remenant B."/>
            <person name="de Cambiaire J.C."/>
            <person name="Cellier G."/>
            <person name="Jacobs J.M."/>
            <person name="Mangenot S."/>
            <person name="Barbe V."/>
            <person name="Lajus A."/>
            <person name="Vallenet D."/>
            <person name="Medigue C."/>
            <person name="Fegan M."/>
            <person name="Allen C."/>
            <person name="Prior P."/>
        </authorList>
    </citation>
    <scope>NUCLEOTIDE SEQUENCE</scope>
    <source>
        <strain evidence="9">R24</strain>
    </source>
</reference>
<sequence length="404" mass="42712">MGSTLMGIRGRWAFVFICISLSFGSFADEAAQVTFALRLADHTSSVSILLAAGLIGGILSGPIAPMILRRIGPRKTIPAVFLLQSLLIAVASLANQFWSYVVVSMALGSTGSLQWAAIMVAIPSYTNEERYIDRVNRITQSVRNMGYVGGPALGGLLYGVAERSRGLLLLALLVLVAAPVTALCFKVLDSFSQKSDQAPTQEKQKGRFDLPDLFRTAGVIRAVAPLLMTAVLTSTLNVLLIFRIRTELQFSAEIYGFVISALSVGLIVGPVVFSGMLARFGDAAGASIAASIIGFGILWLALSDAAWIIMCATFLIGSANGIQNALTASFMMKAIDPQRRVNLMPAYIFCIQASVFLGFLSAGMISTAHVSMALVAVGVATTIIGACGFALNVKNRPSMVTKGA</sequence>
<feature type="transmembrane region" description="Helical" evidence="7">
    <location>
        <begin position="280"/>
        <end position="301"/>
    </location>
</feature>
<keyword evidence="3" id="KW-1003">Cell membrane</keyword>
<name>G3AA02_9RALS</name>
<dbReference type="AlphaFoldDB" id="G3AA02"/>
<dbReference type="SUPFAM" id="SSF103473">
    <property type="entry name" value="MFS general substrate transporter"/>
    <property type="match status" value="1"/>
</dbReference>
<feature type="transmembrane region" description="Helical" evidence="7">
    <location>
        <begin position="222"/>
        <end position="242"/>
    </location>
</feature>
<organism evidence="9">
    <name type="scientific">Ralstonia syzygii R24</name>
    <dbReference type="NCBI Taxonomy" id="907261"/>
    <lineage>
        <taxon>Bacteria</taxon>
        <taxon>Pseudomonadati</taxon>
        <taxon>Pseudomonadota</taxon>
        <taxon>Betaproteobacteria</taxon>
        <taxon>Burkholderiales</taxon>
        <taxon>Burkholderiaceae</taxon>
        <taxon>Ralstonia</taxon>
        <taxon>Ralstonia solanacearum species complex</taxon>
    </lineage>
</organism>